<evidence type="ECO:0000313" key="2">
    <source>
        <dbReference type="Proteomes" id="UP000034350"/>
    </source>
</evidence>
<dbReference type="Proteomes" id="UP000034350">
    <property type="component" value="Unassembled WGS sequence"/>
</dbReference>
<dbReference type="RefSeq" id="XP_024331534.1">
    <property type="nucleotide sequence ID" value="XM_024473869.1"/>
</dbReference>
<dbReference type="AlphaFoldDB" id="A0A0F9YTB9"/>
<organism evidence="1 2">
    <name type="scientific">Vairimorpha ceranae</name>
    <dbReference type="NCBI Taxonomy" id="40302"/>
    <lineage>
        <taxon>Eukaryota</taxon>
        <taxon>Fungi</taxon>
        <taxon>Fungi incertae sedis</taxon>
        <taxon>Microsporidia</taxon>
        <taxon>Nosematidae</taxon>
        <taxon>Vairimorpha</taxon>
    </lineage>
</organism>
<evidence type="ECO:0000313" key="1">
    <source>
        <dbReference type="EMBL" id="KKO75792.1"/>
    </source>
</evidence>
<reference evidence="1 2" key="1">
    <citation type="journal article" date="2015" name="Environ. Microbiol.">
        <title>Genome analyses suggest the presence of polyploidy and recent human-driven expansions in eight global populations of the honeybee pathogen Nosema ceranae.</title>
        <authorList>
            <person name="Pelin A."/>
            <person name="Selman M."/>
            <person name="Aris-Brosou S."/>
            <person name="Farinelli L."/>
            <person name="Corradi N."/>
        </authorList>
    </citation>
    <scope>NUCLEOTIDE SEQUENCE [LARGE SCALE GENOMIC DNA]</scope>
    <source>
        <strain evidence="1 2">PA08 1199</strain>
    </source>
</reference>
<accession>A0A0F9YTB9</accession>
<protein>
    <submittedName>
        <fullName evidence="1">Uncharacterized protein</fullName>
    </submittedName>
</protein>
<comment type="caution">
    <text evidence="1">The sequence shown here is derived from an EMBL/GenBank/DDBJ whole genome shotgun (WGS) entry which is preliminary data.</text>
</comment>
<dbReference type="VEuPathDB" id="MicrosporidiaDB:G9O61_00g008990"/>
<sequence length="342" mass="39343">MTNVLVELVEKDGLSHIIHIEDTFNAEDLQNYLNLIKNSNEFYTFYIENEVFKTSIKNIIEKYSYSYETKIIIEVEPDKNKFDVEIDFDESISFIKYCEKQNCIIVGLYLTDMKIFDNGLIQNFSNEIGRYVDVRNFASDRNLQVAYSTEKGIFNITEGKIYPTENISALQAINGKIFYGQTDGKCYELNDCATCIADTNGYKIVKILHLYDKILFIASNGSIIYYNNNCNSVKKNYFITSADSFNNILYLGTSTNMFYIVKDDTETGYQVDIRYIDFIKVLNENLLIISGQYLVQIIQLDPYKVLNEFKFVVEISGIAVSKGKLFISSGTKLFGTKTKFSQ</sequence>
<dbReference type="GeneID" id="36318767"/>
<proteinExistence type="predicted"/>
<dbReference type="VEuPathDB" id="MicrosporidiaDB:AAJ76_1200045520"/>
<dbReference type="VEuPathDB" id="MicrosporidiaDB:NCER_100293"/>
<dbReference type="EMBL" id="JPQZ01000012">
    <property type="protein sequence ID" value="KKO75792.1"/>
    <property type="molecule type" value="Genomic_DNA"/>
</dbReference>
<dbReference type="OrthoDB" id="2200380at2759"/>
<name>A0A0F9YTB9_9MICR</name>
<keyword evidence="2" id="KW-1185">Reference proteome</keyword>
<gene>
    <name evidence="1" type="ORF">AAJ76_1200045520</name>
</gene>